<reference evidence="1 2" key="1">
    <citation type="journal article" date="2018" name="Sci. Rep.">
        <title>Genomic signatures of local adaptation to the degree of environmental predictability in rotifers.</title>
        <authorList>
            <person name="Franch-Gras L."/>
            <person name="Hahn C."/>
            <person name="Garcia-Roger E.M."/>
            <person name="Carmona M.J."/>
            <person name="Serra M."/>
            <person name="Gomez A."/>
        </authorList>
    </citation>
    <scope>NUCLEOTIDE SEQUENCE [LARGE SCALE GENOMIC DNA]</scope>
    <source>
        <strain evidence="1">HYR1</strain>
    </source>
</reference>
<accession>A0A3M7PT64</accession>
<evidence type="ECO:0000313" key="2">
    <source>
        <dbReference type="Proteomes" id="UP000276133"/>
    </source>
</evidence>
<proteinExistence type="predicted"/>
<name>A0A3M7PT64_BRAPC</name>
<sequence length="36" mass="4479">MFIEYYLSSFWSARNYRRSTLRVKGFIIVKMFLKVK</sequence>
<dbReference type="AlphaFoldDB" id="A0A3M7PT64"/>
<evidence type="ECO:0000313" key="1">
    <source>
        <dbReference type="EMBL" id="RNA01951.1"/>
    </source>
</evidence>
<protein>
    <submittedName>
        <fullName evidence="1">Uncharacterized protein</fullName>
    </submittedName>
</protein>
<keyword evidence="2" id="KW-1185">Reference proteome</keyword>
<dbReference type="Proteomes" id="UP000276133">
    <property type="component" value="Unassembled WGS sequence"/>
</dbReference>
<gene>
    <name evidence="1" type="ORF">BpHYR1_012834</name>
</gene>
<dbReference type="EMBL" id="REGN01009100">
    <property type="protein sequence ID" value="RNA01951.1"/>
    <property type="molecule type" value="Genomic_DNA"/>
</dbReference>
<comment type="caution">
    <text evidence="1">The sequence shown here is derived from an EMBL/GenBank/DDBJ whole genome shotgun (WGS) entry which is preliminary data.</text>
</comment>
<organism evidence="1 2">
    <name type="scientific">Brachionus plicatilis</name>
    <name type="common">Marine rotifer</name>
    <name type="synonym">Brachionus muelleri</name>
    <dbReference type="NCBI Taxonomy" id="10195"/>
    <lineage>
        <taxon>Eukaryota</taxon>
        <taxon>Metazoa</taxon>
        <taxon>Spiralia</taxon>
        <taxon>Gnathifera</taxon>
        <taxon>Rotifera</taxon>
        <taxon>Eurotatoria</taxon>
        <taxon>Monogononta</taxon>
        <taxon>Pseudotrocha</taxon>
        <taxon>Ploima</taxon>
        <taxon>Brachionidae</taxon>
        <taxon>Brachionus</taxon>
    </lineage>
</organism>